<accession>A0A9D9I537</accession>
<dbReference type="PANTHER" id="PTHR43024">
    <property type="entry name" value="UDP-N-ACETYLMURAMOYL-TRIPEPTIDE--D-ALANYL-D-ALANINE LIGASE"/>
    <property type="match status" value="1"/>
</dbReference>
<dbReference type="InterPro" id="IPR035911">
    <property type="entry name" value="MurE/MurF_N"/>
</dbReference>
<dbReference type="Pfam" id="PF01225">
    <property type="entry name" value="Mur_ligase"/>
    <property type="match status" value="1"/>
</dbReference>
<dbReference type="Gene3D" id="3.40.1390.10">
    <property type="entry name" value="MurE/MurF, N-terminal domain"/>
    <property type="match status" value="1"/>
</dbReference>
<sequence>MVIENIRSLHGIFLQCGKVVTDSREIEGGELFFALKGERFDGNAFAASAIEKGASYAVVSDPAVAASDETRCLLVGDTLKALQDLARYHRASLSVSGNRSGTLPVLALTGTNGKTTTKELIRAVLSSRYNVLATEGNLNNHIGVPLTLLRLAPQHDMAVIEMGASASGEIAALCRIALPNYGLITNVGKAHLAGFGSFEGVKRAKGELYDYLQRTADRAFVNMDNPDLRGMASSRPDLSTIPYGLEYSGSSVLPSCASEPYLSVKLSGGNIVRTHLIGAYNADNVMAAIAVGGYFGIPEEEAAAAIGAYVPSNKRSQLEKRGSNTYILDTYNANPTSMSAALDNLASMQAGKKAVMLGDMLELGEDSLREHGAVVRKVASFAPQYAFFVGKEFSSALADKDISALLDESGIRFFVFQDSDELASYLHSHPLDDTLILVKGSRGMKMEKIL</sequence>
<dbReference type="EC" id="6.3.2.10" evidence="10 11"/>
<dbReference type="InterPro" id="IPR013221">
    <property type="entry name" value="Mur_ligase_cen"/>
</dbReference>
<proteinExistence type="inferred from homology"/>
<dbReference type="GO" id="GO:0009252">
    <property type="term" value="P:peptidoglycan biosynthetic process"/>
    <property type="evidence" value="ECO:0007669"/>
    <property type="project" value="UniProtKB-UniRule"/>
</dbReference>
<evidence type="ECO:0000256" key="2">
    <source>
        <dbReference type="ARBA" id="ARBA00022598"/>
    </source>
</evidence>
<gene>
    <name evidence="10" type="primary">murF</name>
    <name evidence="15" type="ORF">IAB93_07410</name>
</gene>
<dbReference type="Pfam" id="PF02875">
    <property type="entry name" value="Mur_ligase_C"/>
    <property type="match status" value="1"/>
</dbReference>
<comment type="function">
    <text evidence="10 11">Involved in cell wall formation. Catalyzes the final step in the synthesis of UDP-N-acetylmuramoyl-pentapeptide, the precursor of murein.</text>
</comment>
<comment type="subcellular location">
    <subcellularLocation>
        <location evidence="10 11">Cytoplasm</location>
    </subcellularLocation>
</comment>
<keyword evidence="1 10" id="KW-0963">Cytoplasm</keyword>
<dbReference type="SUPFAM" id="SSF63418">
    <property type="entry name" value="MurE/MurF N-terminal domain"/>
    <property type="match status" value="1"/>
</dbReference>
<dbReference type="SUPFAM" id="SSF53244">
    <property type="entry name" value="MurD-like peptide ligases, peptide-binding domain"/>
    <property type="match status" value="1"/>
</dbReference>
<protein>
    <recommendedName>
        <fullName evidence="10 11">UDP-N-acetylmuramoyl-tripeptide--D-alanyl-D-alanine ligase</fullName>
        <ecNumber evidence="10 11">6.3.2.10</ecNumber>
    </recommendedName>
    <alternativeName>
        <fullName evidence="10">D-alanyl-D-alanine-adding enzyme</fullName>
    </alternativeName>
</protein>
<evidence type="ECO:0000256" key="4">
    <source>
        <dbReference type="ARBA" id="ARBA00022741"/>
    </source>
</evidence>
<dbReference type="NCBIfam" id="TIGR01143">
    <property type="entry name" value="murF"/>
    <property type="match status" value="1"/>
</dbReference>
<comment type="pathway">
    <text evidence="10 11">Cell wall biogenesis; peptidoglycan biosynthesis.</text>
</comment>
<feature type="domain" description="Mur ligase central" evidence="14">
    <location>
        <begin position="109"/>
        <end position="291"/>
    </location>
</feature>
<dbReference type="InterPro" id="IPR004101">
    <property type="entry name" value="Mur_ligase_C"/>
</dbReference>
<dbReference type="InterPro" id="IPR051046">
    <property type="entry name" value="MurCDEF_CellWall_CoF430Synth"/>
</dbReference>
<keyword evidence="5 10" id="KW-0067">ATP-binding</keyword>
<evidence type="ECO:0000256" key="9">
    <source>
        <dbReference type="ARBA" id="ARBA00023316"/>
    </source>
</evidence>
<comment type="catalytic activity">
    <reaction evidence="10 11">
        <text>D-alanyl-D-alanine + UDP-N-acetyl-alpha-D-muramoyl-L-alanyl-gamma-D-glutamyl-meso-2,6-diaminopimelate + ATP = UDP-N-acetyl-alpha-D-muramoyl-L-alanyl-gamma-D-glutamyl-meso-2,6-diaminopimeloyl-D-alanyl-D-alanine + ADP + phosphate + H(+)</text>
        <dbReference type="Rhea" id="RHEA:28374"/>
        <dbReference type="ChEBI" id="CHEBI:15378"/>
        <dbReference type="ChEBI" id="CHEBI:30616"/>
        <dbReference type="ChEBI" id="CHEBI:43474"/>
        <dbReference type="ChEBI" id="CHEBI:57822"/>
        <dbReference type="ChEBI" id="CHEBI:61386"/>
        <dbReference type="ChEBI" id="CHEBI:83905"/>
        <dbReference type="ChEBI" id="CHEBI:456216"/>
        <dbReference type="EC" id="6.3.2.10"/>
    </reaction>
</comment>
<keyword evidence="7 10" id="KW-0573">Peptidoglycan synthesis</keyword>
<evidence type="ECO:0000256" key="10">
    <source>
        <dbReference type="HAMAP-Rule" id="MF_02019"/>
    </source>
</evidence>
<dbReference type="GO" id="GO:0005737">
    <property type="term" value="C:cytoplasm"/>
    <property type="evidence" value="ECO:0007669"/>
    <property type="project" value="UniProtKB-SubCell"/>
</dbReference>
<keyword evidence="9 10" id="KW-0961">Cell wall biogenesis/degradation</keyword>
<dbReference type="GO" id="GO:0008360">
    <property type="term" value="P:regulation of cell shape"/>
    <property type="evidence" value="ECO:0007669"/>
    <property type="project" value="UniProtKB-KW"/>
</dbReference>
<name>A0A9D9I537_9BACT</name>
<feature type="domain" description="Mur ligase C-terminal" evidence="13">
    <location>
        <begin position="319"/>
        <end position="442"/>
    </location>
</feature>
<dbReference type="Pfam" id="PF08245">
    <property type="entry name" value="Mur_ligase_M"/>
    <property type="match status" value="1"/>
</dbReference>
<feature type="binding site" evidence="10">
    <location>
        <begin position="110"/>
        <end position="116"/>
    </location>
    <ligand>
        <name>ATP</name>
        <dbReference type="ChEBI" id="CHEBI:30616"/>
    </ligand>
</feature>
<keyword evidence="6 10" id="KW-0133">Cell shape</keyword>
<keyword evidence="4 10" id="KW-0547">Nucleotide-binding</keyword>
<keyword evidence="2 10" id="KW-0436">Ligase</keyword>
<dbReference type="SUPFAM" id="SSF53623">
    <property type="entry name" value="MurD-like peptide ligases, catalytic domain"/>
    <property type="match status" value="1"/>
</dbReference>
<dbReference type="Gene3D" id="3.40.1190.10">
    <property type="entry name" value="Mur-like, catalytic domain"/>
    <property type="match status" value="1"/>
</dbReference>
<evidence type="ECO:0000256" key="6">
    <source>
        <dbReference type="ARBA" id="ARBA00022960"/>
    </source>
</evidence>
<comment type="similarity">
    <text evidence="10">Belongs to the MurCDEF family. MurF subfamily.</text>
</comment>
<reference evidence="15" key="2">
    <citation type="journal article" date="2021" name="PeerJ">
        <title>Extensive microbial diversity within the chicken gut microbiome revealed by metagenomics and culture.</title>
        <authorList>
            <person name="Gilroy R."/>
            <person name="Ravi A."/>
            <person name="Getino M."/>
            <person name="Pursley I."/>
            <person name="Horton D.L."/>
            <person name="Alikhan N.F."/>
            <person name="Baker D."/>
            <person name="Gharbi K."/>
            <person name="Hall N."/>
            <person name="Watson M."/>
            <person name="Adriaenssens E.M."/>
            <person name="Foster-Nyarko E."/>
            <person name="Jarju S."/>
            <person name="Secka A."/>
            <person name="Antonio M."/>
            <person name="Oren A."/>
            <person name="Chaudhuri R.R."/>
            <person name="La Ragione R."/>
            <person name="Hildebrand F."/>
            <person name="Pallen M.J."/>
        </authorList>
    </citation>
    <scope>NUCLEOTIDE SEQUENCE</scope>
    <source>
        <strain evidence="15">10037</strain>
    </source>
</reference>
<evidence type="ECO:0000259" key="14">
    <source>
        <dbReference type="Pfam" id="PF08245"/>
    </source>
</evidence>
<evidence type="ECO:0000256" key="7">
    <source>
        <dbReference type="ARBA" id="ARBA00022984"/>
    </source>
</evidence>
<keyword evidence="8 10" id="KW-0131">Cell cycle</keyword>
<evidence type="ECO:0000256" key="8">
    <source>
        <dbReference type="ARBA" id="ARBA00023306"/>
    </source>
</evidence>
<dbReference type="HAMAP" id="MF_02019">
    <property type="entry name" value="MurF"/>
    <property type="match status" value="1"/>
</dbReference>
<keyword evidence="3 10" id="KW-0132">Cell division</keyword>
<evidence type="ECO:0000259" key="13">
    <source>
        <dbReference type="Pfam" id="PF02875"/>
    </source>
</evidence>
<dbReference type="Proteomes" id="UP000823597">
    <property type="component" value="Unassembled WGS sequence"/>
</dbReference>
<evidence type="ECO:0000313" key="16">
    <source>
        <dbReference type="Proteomes" id="UP000823597"/>
    </source>
</evidence>
<evidence type="ECO:0000256" key="11">
    <source>
        <dbReference type="RuleBase" id="RU004136"/>
    </source>
</evidence>
<organism evidence="15 16">
    <name type="scientific">Candidatus Merdivivens pullistercoris</name>
    <dbReference type="NCBI Taxonomy" id="2840873"/>
    <lineage>
        <taxon>Bacteria</taxon>
        <taxon>Pseudomonadati</taxon>
        <taxon>Bacteroidota</taxon>
        <taxon>Bacteroidia</taxon>
        <taxon>Bacteroidales</taxon>
        <taxon>Muribaculaceae</taxon>
        <taxon>Muribaculaceae incertae sedis</taxon>
        <taxon>Candidatus Merdivivens</taxon>
    </lineage>
</organism>
<dbReference type="InterPro" id="IPR005863">
    <property type="entry name" value="UDP-N-AcMur_synth"/>
</dbReference>
<evidence type="ECO:0000313" key="15">
    <source>
        <dbReference type="EMBL" id="MBO8465805.1"/>
    </source>
</evidence>
<dbReference type="GO" id="GO:0071555">
    <property type="term" value="P:cell wall organization"/>
    <property type="evidence" value="ECO:0007669"/>
    <property type="project" value="UniProtKB-KW"/>
</dbReference>
<evidence type="ECO:0000256" key="1">
    <source>
        <dbReference type="ARBA" id="ARBA00022490"/>
    </source>
</evidence>
<dbReference type="GO" id="GO:0005524">
    <property type="term" value="F:ATP binding"/>
    <property type="evidence" value="ECO:0007669"/>
    <property type="project" value="UniProtKB-UniRule"/>
</dbReference>
<dbReference type="InterPro" id="IPR036565">
    <property type="entry name" value="Mur-like_cat_sf"/>
</dbReference>
<feature type="domain" description="Mur ligase N-terminal catalytic" evidence="12">
    <location>
        <begin position="19"/>
        <end position="87"/>
    </location>
</feature>
<dbReference type="AlphaFoldDB" id="A0A9D9I537"/>
<comment type="caution">
    <text evidence="15">The sequence shown here is derived from an EMBL/GenBank/DDBJ whole genome shotgun (WGS) entry which is preliminary data.</text>
</comment>
<dbReference type="Gene3D" id="3.90.190.20">
    <property type="entry name" value="Mur ligase, C-terminal domain"/>
    <property type="match status" value="1"/>
</dbReference>
<evidence type="ECO:0000256" key="5">
    <source>
        <dbReference type="ARBA" id="ARBA00022840"/>
    </source>
</evidence>
<dbReference type="GO" id="GO:0047480">
    <property type="term" value="F:UDP-N-acetylmuramoyl-tripeptide-D-alanyl-D-alanine ligase activity"/>
    <property type="evidence" value="ECO:0007669"/>
    <property type="project" value="UniProtKB-UniRule"/>
</dbReference>
<dbReference type="InterPro" id="IPR000713">
    <property type="entry name" value="Mur_ligase_N"/>
</dbReference>
<dbReference type="GO" id="GO:0051301">
    <property type="term" value="P:cell division"/>
    <property type="evidence" value="ECO:0007669"/>
    <property type="project" value="UniProtKB-KW"/>
</dbReference>
<evidence type="ECO:0000259" key="12">
    <source>
        <dbReference type="Pfam" id="PF01225"/>
    </source>
</evidence>
<dbReference type="InterPro" id="IPR036615">
    <property type="entry name" value="Mur_ligase_C_dom_sf"/>
</dbReference>
<reference evidence="15" key="1">
    <citation type="submission" date="2020-10" db="EMBL/GenBank/DDBJ databases">
        <authorList>
            <person name="Gilroy R."/>
        </authorList>
    </citation>
    <scope>NUCLEOTIDE SEQUENCE</scope>
    <source>
        <strain evidence="15">10037</strain>
    </source>
</reference>
<dbReference type="PANTHER" id="PTHR43024:SF1">
    <property type="entry name" value="UDP-N-ACETYLMURAMOYL-TRIPEPTIDE--D-ALANYL-D-ALANINE LIGASE"/>
    <property type="match status" value="1"/>
</dbReference>
<dbReference type="EMBL" id="JADIME010000077">
    <property type="protein sequence ID" value="MBO8465805.1"/>
    <property type="molecule type" value="Genomic_DNA"/>
</dbReference>
<evidence type="ECO:0000256" key="3">
    <source>
        <dbReference type="ARBA" id="ARBA00022618"/>
    </source>
</evidence>